<dbReference type="GO" id="GO:0031956">
    <property type="term" value="F:medium-chain fatty acid-CoA ligase activity"/>
    <property type="evidence" value="ECO:0007669"/>
    <property type="project" value="TreeGrafter"/>
</dbReference>
<accession>A0A518G264</accession>
<dbReference type="SUPFAM" id="SSF56801">
    <property type="entry name" value="Acetyl-CoA synthetase-like"/>
    <property type="match status" value="1"/>
</dbReference>
<dbReference type="Proteomes" id="UP000318017">
    <property type="component" value="Chromosome"/>
</dbReference>
<sequence length="549" mass="60013">MPEIDRAATQPSSTETEFDHSTPVVTLRLLRQLKQRGKRLKTADSTGVKLSGQELLVRTLALRNYLVRAALAEDEKHVGIFLPPVVPAVAANFALALADRVAVNLNYTVTSEVLQQCCAAAGLKHVITSRKFMEKVGVDLGCPLIYLEDVKEEISVGDKLFAFLNANFRSADGLHRALGLSHQRHCDPLTIIFTSGSTGIPKGVVLTGGNITSNILAIDEAIHLNEDDMVLGILPFFHSFGYTVTLWSALTLPCATAFHFSPLEARPIGKLAENFGATVLLATPTFLRSYVRRVEPKQFKTLEVVVVGAEKMPLDLFGEFEQKFGVRPVEGYGTTELSPLVSVNIPPSRQGNRPTVGLREGSVGQACNRIEARTVDLDNDHVLPAEQPGLLEIRGPNVMQGYLNQPDLTAEVMHDGWYRTGDVAFIDREGFIHITGRLSRFSKIAGEMVPHIQIEEALAQIVGTDEEGTLRVAVTSVPDIKRGERLIVLHTELPRPKSEILRMLSAAGLPNLYLPSEDSFLQVEAIPILGSGKLDLKGIKSTAEQWVAD</sequence>
<dbReference type="InterPro" id="IPR045851">
    <property type="entry name" value="AMP-bd_C_sf"/>
</dbReference>
<reference evidence="5 6" key="1">
    <citation type="submission" date="2019-02" db="EMBL/GenBank/DDBJ databases">
        <title>Deep-cultivation of Planctomycetes and their phenomic and genomic characterization uncovers novel biology.</title>
        <authorList>
            <person name="Wiegand S."/>
            <person name="Jogler M."/>
            <person name="Boedeker C."/>
            <person name="Pinto D."/>
            <person name="Vollmers J."/>
            <person name="Rivas-Marin E."/>
            <person name="Kohn T."/>
            <person name="Peeters S.H."/>
            <person name="Heuer A."/>
            <person name="Rast P."/>
            <person name="Oberbeckmann S."/>
            <person name="Bunk B."/>
            <person name="Jeske O."/>
            <person name="Meyerdierks A."/>
            <person name="Storesund J.E."/>
            <person name="Kallscheuer N."/>
            <person name="Luecker S."/>
            <person name="Lage O.M."/>
            <person name="Pohl T."/>
            <person name="Merkel B.J."/>
            <person name="Hornburger P."/>
            <person name="Mueller R.-W."/>
            <person name="Bruemmer F."/>
            <person name="Labrenz M."/>
            <person name="Spormann A.M."/>
            <person name="Op den Camp H."/>
            <person name="Overmann J."/>
            <person name="Amann R."/>
            <person name="Jetten M.S.M."/>
            <person name="Mascher T."/>
            <person name="Medema M.H."/>
            <person name="Devos D.P."/>
            <person name="Kaster A.-K."/>
            <person name="Ovreas L."/>
            <person name="Rohde M."/>
            <person name="Galperin M.Y."/>
            <person name="Jogler C."/>
        </authorList>
    </citation>
    <scope>NUCLEOTIDE SEQUENCE [LARGE SCALE GENOMIC DNA]</scope>
    <source>
        <strain evidence="5 6">Q31a</strain>
    </source>
</reference>
<dbReference type="PANTHER" id="PTHR43201:SF5">
    <property type="entry name" value="MEDIUM-CHAIN ACYL-COA LIGASE ACSF2, MITOCHONDRIAL"/>
    <property type="match status" value="1"/>
</dbReference>
<dbReference type="EMBL" id="CP036298">
    <property type="protein sequence ID" value="QDV22717.1"/>
    <property type="molecule type" value="Genomic_DNA"/>
</dbReference>
<dbReference type="AlphaFoldDB" id="A0A518G264"/>
<dbReference type="InterPro" id="IPR042099">
    <property type="entry name" value="ANL_N_sf"/>
</dbReference>
<dbReference type="PANTHER" id="PTHR43201">
    <property type="entry name" value="ACYL-COA SYNTHETASE"/>
    <property type="match status" value="1"/>
</dbReference>
<keyword evidence="2" id="KW-0436">Ligase</keyword>
<dbReference type="GO" id="GO:0006631">
    <property type="term" value="P:fatty acid metabolic process"/>
    <property type="evidence" value="ECO:0007669"/>
    <property type="project" value="TreeGrafter"/>
</dbReference>
<evidence type="ECO:0000256" key="3">
    <source>
        <dbReference type="SAM" id="MobiDB-lite"/>
    </source>
</evidence>
<protein>
    <submittedName>
        <fullName evidence="5">Bifunctional protein Aas</fullName>
    </submittedName>
</protein>
<evidence type="ECO:0000256" key="2">
    <source>
        <dbReference type="ARBA" id="ARBA00022598"/>
    </source>
</evidence>
<dbReference type="PROSITE" id="PS00455">
    <property type="entry name" value="AMP_BINDING"/>
    <property type="match status" value="1"/>
</dbReference>
<dbReference type="InterPro" id="IPR020845">
    <property type="entry name" value="AMP-binding_CS"/>
</dbReference>
<proteinExistence type="inferred from homology"/>
<keyword evidence="6" id="KW-1185">Reference proteome</keyword>
<dbReference type="Gene3D" id="3.30.300.30">
    <property type="match status" value="1"/>
</dbReference>
<feature type="domain" description="AMP-dependent synthetase/ligase" evidence="4">
    <location>
        <begin position="32"/>
        <end position="403"/>
    </location>
</feature>
<dbReference type="Gene3D" id="3.40.50.12780">
    <property type="entry name" value="N-terminal domain of ligase-like"/>
    <property type="match status" value="1"/>
</dbReference>
<evidence type="ECO:0000313" key="6">
    <source>
        <dbReference type="Proteomes" id="UP000318017"/>
    </source>
</evidence>
<evidence type="ECO:0000256" key="1">
    <source>
        <dbReference type="ARBA" id="ARBA00006432"/>
    </source>
</evidence>
<feature type="region of interest" description="Disordered" evidence="3">
    <location>
        <begin position="1"/>
        <end position="21"/>
    </location>
</feature>
<dbReference type="Pfam" id="PF00501">
    <property type="entry name" value="AMP-binding"/>
    <property type="match status" value="1"/>
</dbReference>
<evidence type="ECO:0000313" key="5">
    <source>
        <dbReference type="EMBL" id="QDV22717.1"/>
    </source>
</evidence>
<dbReference type="RefSeq" id="WP_231691065.1">
    <property type="nucleotide sequence ID" value="NZ_CP036298.1"/>
</dbReference>
<dbReference type="InterPro" id="IPR000873">
    <property type="entry name" value="AMP-dep_synth/lig_dom"/>
</dbReference>
<dbReference type="KEGG" id="ahel:Q31a_10030"/>
<organism evidence="5 6">
    <name type="scientific">Aureliella helgolandensis</name>
    <dbReference type="NCBI Taxonomy" id="2527968"/>
    <lineage>
        <taxon>Bacteria</taxon>
        <taxon>Pseudomonadati</taxon>
        <taxon>Planctomycetota</taxon>
        <taxon>Planctomycetia</taxon>
        <taxon>Pirellulales</taxon>
        <taxon>Pirellulaceae</taxon>
        <taxon>Aureliella</taxon>
    </lineage>
</organism>
<name>A0A518G264_9BACT</name>
<gene>
    <name evidence="5" type="primary">aas_1</name>
    <name evidence="5" type="ORF">Q31a_10030</name>
</gene>
<comment type="similarity">
    <text evidence="1">Belongs to the ATP-dependent AMP-binding enzyme family.</text>
</comment>
<evidence type="ECO:0000259" key="4">
    <source>
        <dbReference type="Pfam" id="PF00501"/>
    </source>
</evidence>